<evidence type="ECO:0000313" key="7">
    <source>
        <dbReference type="EMBL" id="CBF70332.1"/>
    </source>
</evidence>
<feature type="transmembrane region" description="Helical" evidence="5">
    <location>
        <begin position="180"/>
        <end position="200"/>
    </location>
</feature>
<gene>
    <name evidence="7" type="ORF">ANIA_06027</name>
</gene>
<evidence type="ECO:0000313" key="8">
    <source>
        <dbReference type="Proteomes" id="UP000000560"/>
    </source>
</evidence>
<dbReference type="InParanoid" id="Q5B0A3"/>
<name>Q5B0A3_EMENI</name>
<dbReference type="GeneID" id="2871100"/>
<accession>Q5B0A3</accession>
<evidence type="ECO:0000259" key="6">
    <source>
        <dbReference type="Pfam" id="PF01490"/>
    </source>
</evidence>
<dbReference type="KEGG" id="ani:ANIA_06027"/>
<dbReference type="HOGENOM" id="CLU_027816_1_1_1"/>
<keyword evidence="3 5" id="KW-1133">Transmembrane helix</keyword>
<feature type="domain" description="Amino acid transporter transmembrane" evidence="6">
    <location>
        <begin position="95"/>
        <end position="198"/>
    </location>
</feature>
<dbReference type="AlphaFoldDB" id="Q5B0A3"/>
<reference evidence="8" key="1">
    <citation type="journal article" date="2005" name="Nature">
        <title>Sequencing of Aspergillus nidulans and comparative analysis with A. fumigatus and A. oryzae.</title>
        <authorList>
            <person name="Galagan J.E."/>
            <person name="Calvo S.E."/>
            <person name="Cuomo C."/>
            <person name="Ma L.J."/>
            <person name="Wortman J.R."/>
            <person name="Batzoglou S."/>
            <person name="Lee S.I."/>
            <person name="Basturkmen M."/>
            <person name="Spevak C.C."/>
            <person name="Clutterbuck J."/>
            <person name="Kapitonov V."/>
            <person name="Jurka J."/>
            <person name="Scazzocchio C."/>
            <person name="Farman M."/>
            <person name="Butler J."/>
            <person name="Purcell S."/>
            <person name="Harris S."/>
            <person name="Braus G.H."/>
            <person name="Draht O."/>
            <person name="Busch S."/>
            <person name="D'Enfert C."/>
            <person name="Bouchier C."/>
            <person name="Goldman G.H."/>
            <person name="Bell-Pedersen D."/>
            <person name="Griffiths-Jones S."/>
            <person name="Doonan J.H."/>
            <person name="Yu J."/>
            <person name="Vienken K."/>
            <person name="Pain A."/>
            <person name="Freitag M."/>
            <person name="Selker E.U."/>
            <person name="Archer D.B."/>
            <person name="Penalva M.A."/>
            <person name="Oakley B.R."/>
            <person name="Momany M."/>
            <person name="Tanaka T."/>
            <person name="Kumagai T."/>
            <person name="Asai K."/>
            <person name="Machida M."/>
            <person name="Nierman W.C."/>
            <person name="Denning D.W."/>
            <person name="Caddick M."/>
            <person name="Hynes M."/>
            <person name="Paoletti M."/>
            <person name="Fischer R."/>
            <person name="Miller B."/>
            <person name="Dyer P."/>
            <person name="Sachs M.S."/>
            <person name="Osmani S.A."/>
            <person name="Birren B.W."/>
        </authorList>
    </citation>
    <scope>NUCLEOTIDE SEQUENCE [LARGE SCALE GENOMIC DNA]</scope>
    <source>
        <strain evidence="8">FGSC A4 / ATCC 38163 / CBS 112.46 / NRRL 194 / M139</strain>
    </source>
</reference>
<evidence type="ECO:0000256" key="4">
    <source>
        <dbReference type="ARBA" id="ARBA00023136"/>
    </source>
</evidence>
<feature type="transmembrane region" description="Helical" evidence="5">
    <location>
        <begin position="151"/>
        <end position="174"/>
    </location>
</feature>
<dbReference type="OrthoDB" id="4507134at2759"/>
<dbReference type="GO" id="GO:0016020">
    <property type="term" value="C:membrane"/>
    <property type="evidence" value="ECO:0007669"/>
    <property type="project" value="UniProtKB-SubCell"/>
</dbReference>
<dbReference type="Proteomes" id="UP000000560">
    <property type="component" value="Chromosome I"/>
</dbReference>
<dbReference type="InterPro" id="IPR013057">
    <property type="entry name" value="AA_transpt_TM"/>
</dbReference>
<organism evidence="7 8">
    <name type="scientific">Emericella nidulans (strain FGSC A4 / ATCC 38163 / CBS 112.46 / NRRL 194 / M139)</name>
    <name type="common">Aspergillus nidulans</name>
    <dbReference type="NCBI Taxonomy" id="227321"/>
    <lineage>
        <taxon>Eukaryota</taxon>
        <taxon>Fungi</taxon>
        <taxon>Dikarya</taxon>
        <taxon>Ascomycota</taxon>
        <taxon>Pezizomycotina</taxon>
        <taxon>Eurotiomycetes</taxon>
        <taxon>Eurotiomycetidae</taxon>
        <taxon>Eurotiales</taxon>
        <taxon>Aspergillaceae</taxon>
        <taxon>Aspergillus</taxon>
        <taxon>Aspergillus subgen. Nidulantes</taxon>
    </lineage>
</organism>
<accession>C8V318</accession>
<reference evidence="8" key="2">
    <citation type="journal article" date="2009" name="Fungal Genet. Biol.">
        <title>The 2008 update of the Aspergillus nidulans genome annotation: a community effort.</title>
        <authorList>
            <person name="Wortman J.R."/>
            <person name="Gilsenan J.M."/>
            <person name="Joardar V."/>
            <person name="Deegan J."/>
            <person name="Clutterbuck J."/>
            <person name="Andersen M.R."/>
            <person name="Archer D."/>
            <person name="Bencina M."/>
            <person name="Braus G."/>
            <person name="Coutinho P."/>
            <person name="von Dohren H."/>
            <person name="Doonan J."/>
            <person name="Driessen A.J."/>
            <person name="Durek P."/>
            <person name="Espeso E."/>
            <person name="Fekete E."/>
            <person name="Flipphi M."/>
            <person name="Estrada C.G."/>
            <person name="Geysens S."/>
            <person name="Goldman G."/>
            <person name="de Groot P.W."/>
            <person name="Hansen K."/>
            <person name="Harris S.D."/>
            <person name="Heinekamp T."/>
            <person name="Helmstaedt K."/>
            <person name="Henrissat B."/>
            <person name="Hofmann G."/>
            <person name="Homan T."/>
            <person name="Horio T."/>
            <person name="Horiuchi H."/>
            <person name="James S."/>
            <person name="Jones M."/>
            <person name="Karaffa L."/>
            <person name="Karanyi Z."/>
            <person name="Kato M."/>
            <person name="Keller N."/>
            <person name="Kelly D.E."/>
            <person name="Kiel J.A."/>
            <person name="Kim J.M."/>
            <person name="van der Klei I.J."/>
            <person name="Klis F.M."/>
            <person name="Kovalchuk A."/>
            <person name="Krasevec N."/>
            <person name="Kubicek C.P."/>
            <person name="Liu B."/>
            <person name="Maccabe A."/>
            <person name="Meyer V."/>
            <person name="Mirabito P."/>
            <person name="Miskei M."/>
            <person name="Mos M."/>
            <person name="Mullins J."/>
            <person name="Nelson D.R."/>
            <person name="Nielsen J."/>
            <person name="Oakley B.R."/>
            <person name="Osmani S.A."/>
            <person name="Pakula T."/>
            <person name="Paszewski A."/>
            <person name="Paulsen I."/>
            <person name="Pilsyk S."/>
            <person name="Pocsi I."/>
            <person name="Punt P.J."/>
            <person name="Ram A.F."/>
            <person name="Ren Q."/>
            <person name="Robellet X."/>
            <person name="Robson G."/>
            <person name="Seiboth B."/>
            <person name="van Solingen P."/>
            <person name="Specht T."/>
            <person name="Sun J."/>
            <person name="Taheri-Talesh N."/>
            <person name="Takeshita N."/>
            <person name="Ussery D."/>
            <person name="vanKuyk P.A."/>
            <person name="Visser H."/>
            <person name="van de Vondervoort P.J."/>
            <person name="de Vries R.P."/>
            <person name="Walton J."/>
            <person name="Xiang X."/>
            <person name="Xiong Y."/>
            <person name="Zeng A.P."/>
            <person name="Brandt B.W."/>
            <person name="Cornell M.J."/>
            <person name="van den Hondel C.A."/>
            <person name="Visser J."/>
            <person name="Oliver S.G."/>
            <person name="Turner G."/>
        </authorList>
    </citation>
    <scope>GENOME REANNOTATION</scope>
    <source>
        <strain evidence="8">FGSC A4 / ATCC 38163 / CBS 112.46 / NRRL 194 / M139</strain>
    </source>
</reference>
<evidence type="ECO:0000256" key="1">
    <source>
        <dbReference type="ARBA" id="ARBA00004370"/>
    </source>
</evidence>
<evidence type="ECO:0000256" key="3">
    <source>
        <dbReference type="ARBA" id="ARBA00022989"/>
    </source>
</evidence>
<dbReference type="EMBL" id="BN001301">
    <property type="protein sequence ID" value="CBF70332.1"/>
    <property type="molecule type" value="Genomic_DNA"/>
</dbReference>
<keyword evidence="8" id="KW-1185">Reference proteome</keyword>
<keyword evidence="2 5" id="KW-0812">Transmembrane</keyword>
<proteinExistence type="predicted"/>
<sequence length="241" mass="26010">MSSESKMKQEPEDLALAQDTSTLGTGEIQPHLATAHDDVFGSISADGPNYRDVCCRSIYSSLSRRMQLTGGTGRLARHRRPDNEDAGRLGHPLDPVCIDTLGLIPGLICMLTIAVITTWSDYMIGVFKLNHREVYSIADAVGLMFGRVGRLFFRGAFVLYWIFVAGSGMLGISIGLNAVSTYGACTAIFVVVAAIIGFVFEIRSLSHPLLALDRPDIPFFTVTIAVGVQKCPSEAPRTSGP</sequence>
<dbReference type="VEuPathDB" id="FungiDB:AN6027"/>
<comment type="subcellular location">
    <subcellularLocation>
        <location evidence="1">Membrane</location>
    </subcellularLocation>
</comment>
<evidence type="ECO:0000256" key="5">
    <source>
        <dbReference type="SAM" id="Phobius"/>
    </source>
</evidence>
<evidence type="ECO:0000256" key="2">
    <source>
        <dbReference type="ARBA" id="ARBA00022692"/>
    </source>
</evidence>
<dbReference type="Pfam" id="PF01490">
    <property type="entry name" value="Aa_trans"/>
    <property type="match status" value="1"/>
</dbReference>
<keyword evidence="4 5" id="KW-0472">Membrane</keyword>
<protein>
    <recommendedName>
        <fullName evidence="6">Amino acid transporter transmembrane domain-containing protein</fullName>
    </recommendedName>
</protein>
<dbReference type="eggNOG" id="ENOG502RX9H">
    <property type="taxonomic scope" value="Eukaryota"/>
</dbReference>
<dbReference type="RefSeq" id="XP_663631.1">
    <property type="nucleotide sequence ID" value="XM_658539.1"/>
</dbReference>